<evidence type="ECO:0000313" key="1">
    <source>
        <dbReference type="EMBL" id="MBX01458.1"/>
    </source>
</evidence>
<accession>A0A2P2K6V3</accession>
<proteinExistence type="predicted"/>
<name>A0A2P2K6V3_RHIMU</name>
<protein>
    <submittedName>
        <fullName evidence="1">Uncharacterized protein</fullName>
    </submittedName>
</protein>
<dbReference type="EMBL" id="GGEC01020974">
    <property type="protein sequence ID" value="MBX01458.1"/>
    <property type="molecule type" value="Transcribed_RNA"/>
</dbReference>
<organism evidence="1">
    <name type="scientific">Rhizophora mucronata</name>
    <name type="common">Asiatic mangrove</name>
    <dbReference type="NCBI Taxonomy" id="61149"/>
    <lineage>
        <taxon>Eukaryota</taxon>
        <taxon>Viridiplantae</taxon>
        <taxon>Streptophyta</taxon>
        <taxon>Embryophyta</taxon>
        <taxon>Tracheophyta</taxon>
        <taxon>Spermatophyta</taxon>
        <taxon>Magnoliopsida</taxon>
        <taxon>eudicotyledons</taxon>
        <taxon>Gunneridae</taxon>
        <taxon>Pentapetalae</taxon>
        <taxon>rosids</taxon>
        <taxon>fabids</taxon>
        <taxon>Malpighiales</taxon>
        <taxon>Rhizophoraceae</taxon>
        <taxon>Rhizophora</taxon>
    </lineage>
</organism>
<dbReference type="AlphaFoldDB" id="A0A2P2K6V3"/>
<reference evidence="1" key="1">
    <citation type="submission" date="2018-02" db="EMBL/GenBank/DDBJ databases">
        <title>Rhizophora mucronata_Transcriptome.</title>
        <authorList>
            <person name="Meera S.P."/>
            <person name="Sreeshan A."/>
            <person name="Augustine A."/>
        </authorList>
    </citation>
    <scope>NUCLEOTIDE SEQUENCE</scope>
    <source>
        <tissue evidence="1">Leaf</tissue>
    </source>
</reference>
<sequence length="17" mass="1994">MVFISQKRKFASGSFNF</sequence>